<feature type="coiled-coil region" evidence="1">
    <location>
        <begin position="131"/>
        <end position="167"/>
    </location>
</feature>
<dbReference type="InterPro" id="IPR027823">
    <property type="entry name" value="DUF4468"/>
</dbReference>
<dbReference type="Gene3D" id="3.30.530.80">
    <property type="match status" value="1"/>
</dbReference>
<reference evidence="4 5" key="1">
    <citation type="submission" date="2021-04" db="EMBL/GenBank/DDBJ databases">
        <authorList>
            <person name="Rodrigo-Torres L."/>
            <person name="Arahal R. D."/>
            <person name="Lucena T."/>
        </authorList>
    </citation>
    <scope>NUCLEOTIDE SEQUENCE [LARGE SCALE GENOMIC DNA]</scope>
    <source>
        <strain evidence="4 5">CECT 9623</strain>
    </source>
</reference>
<evidence type="ECO:0000313" key="4">
    <source>
        <dbReference type="EMBL" id="CAG5068574.1"/>
    </source>
</evidence>
<feature type="signal peptide" evidence="2">
    <location>
        <begin position="1"/>
        <end position="18"/>
    </location>
</feature>
<keyword evidence="5" id="KW-1185">Reference proteome</keyword>
<dbReference type="Pfam" id="PF14730">
    <property type="entry name" value="DUF4468"/>
    <property type="match status" value="1"/>
</dbReference>
<evidence type="ECO:0000259" key="3">
    <source>
        <dbReference type="Pfam" id="PF14730"/>
    </source>
</evidence>
<protein>
    <recommendedName>
        <fullName evidence="3">DUF4468 domain-containing protein</fullName>
    </recommendedName>
</protein>
<organism evidence="4 5">
    <name type="scientific">Dyadobacter linearis</name>
    <dbReference type="NCBI Taxonomy" id="2823330"/>
    <lineage>
        <taxon>Bacteria</taxon>
        <taxon>Pseudomonadati</taxon>
        <taxon>Bacteroidota</taxon>
        <taxon>Cytophagia</taxon>
        <taxon>Cytophagales</taxon>
        <taxon>Spirosomataceae</taxon>
        <taxon>Dyadobacter</taxon>
    </lineage>
</organism>
<comment type="caution">
    <text evidence="4">The sequence shown here is derived from an EMBL/GenBank/DDBJ whole genome shotgun (WGS) entry which is preliminary data.</text>
</comment>
<name>A0ABM8UM59_9BACT</name>
<proteinExistence type="predicted"/>
<evidence type="ECO:0000313" key="5">
    <source>
        <dbReference type="Proteomes" id="UP000679725"/>
    </source>
</evidence>
<keyword evidence="1" id="KW-0175">Coiled coil</keyword>
<evidence type="ECO:0000256" key="1">
    <source>
        <dbReference type="SAM" id="Coils"/>
    </source>
</evidence>
<evidence type="ECO:0000256" key="2">
    <source>
        <dbReference type="SAM" id="SignalP"/>
    </source>
</evidence>
<keyword evidence="2" id="KW-0732">Signal</keyword>
<accession>A0ABM8UM59</accession>
<dbReference type="RefSeq" id="WP_215232715.1">
    <property type="nucleotide sequence ID" value="NZ_CAJRAU010000002.1"/>
</dbReference>
<feature type="domain" description="DUF4468" evidence="3">
    <location>
        <begin position="39"/>
        <end position="110"/>
    </location>
</feature>
<dbReference type="EMBL" id="CAJRAU010000002">
    <property type="protein sequence ID" value="CAG5068574.1"/>
    <property type="molecule type" value="Genomic_DNA"/>
</dbReference>
<sequence length="180" mass="20347">MKYLASLLILFSFGHVFAQDGYLPLDADKQIHYSDSGQPNLSKDELFKKTQDWVGKTFGNYQNAVTFEDPKAGILRITSYVPLIHARFAYARFDLTITVSDNKYDAHITTLDGVSPVHSPERISAKENETISSQEVLIKAENNRKKRAELEEELKLLKADNDGINTAMYNLLGSLKQFTN</sequence>
<gene>
    <name evidence="4" type="ORF">DYBT9623_01305</name>
</gene>
<feature type="chain" id="PRO_5045668457" description="DUF4468 domain-containing protein" evidence="2">
    <location>
        <begin position="19"/>
        <end position="180"/>
    </location>
</feature>
<dbReference type="Proteomes" id="UP000679725">
    <property type="component" value="Unassembled WGS sequence"/>
</dbReference>